<dbReference type="SMART" id="SM00020">
    <property type="entry name" value="Tryp_SPc"/>
    <property type="match status" value="1"/>
</dbReference>
<dbReference type="PROSITE" id="PS50240">
    <property type="entry name" value="TRYPSIN_DOM"/>
    <property type="match status" value="1"/>
</dbReference>
<dbReference type="InterPro" id="IPR043504">
    <property type="entry name" value="Peptidase_S1_PA_chymotrypsin"/>
</dbReference>
<keyword evidence="1 2" id="KW-0732">Signal</keyword>
<dbReference type="GO" id="GO:0006508">
    <property type="term" value="P:proteolysis"/>
    <property type="evidence" value="ECO:0007669"/>
    <property type="project" value="InterPro"/>
</dbReference>
<organism evidence="4 5">
    <name type="scientific">Cellulomonas algicola</name>
    <dbReference type="NCBI Taxonomy" id="2071633"/>
    <lineage>
        <taxon>Bacteria</taxon>
        <taxon>Bacillati</taxon>
        <taxon>Actinomycetota</taxon>
        <taxon>Actinomycetes</taxon>
        <taxon>Micrococcales</taxon>
        <taxon>Cellulomonadaceae</taxon>
        <taxon>Cellulomonas</taxon>
    </lineage>
</organism>
<feature type="signal peptide" evidence="2">
    <location>
        <begin position="1"/>
        <end position="35"/>
    </location>
</feature>
<dbReference type="InterPro" id="IPR013517">
    <property type="entry name" value="FG-GAP"/>
</dbReference>
<dbReference type="Proteomes" id="UP000288246">
    <property type="component" value="Unassembled WGS sequence"/>
</dbReference>
<dbReference type="PANTHER" id="PTHR44103">
    <property type="entry name" value="PROPROTEIN CONVERTASE P"/>
    <property type="match status" value="1"/>
</dbReference>
<dbReference type="InterPro" id="IPR009003">
    <property type="entry name" value="Peptidase_S1_PA"/>
</dbReference>
<dbReference type="EMBL" id="BHYL01000134">
    <property type="protein sequence ID" value="GCD20319.1"/>
    <property type="molecule type" value="Genomic_DNA"/>
</dbReference>
<evidence type="ECO:0000256" key="2">
    <source>
        <dbReference type="SAM" id="SignalP"/>
    </source>
</evidence>
<dbReference type="Gene3D" id="2.40.10.10">
    <property type="entry name" value="Trypsin-like serine proteases"/>
    <property type="match status" value="1"/>
</dbReference>
<sequence>MSGVGLLDRRVRRGAVRTLVATLALACVGVPAAFAVQGATPTGTTAAATVRLEIGAERACSGALIAPTWVVTAKSCFADATGAVAQGAPKAATKVTVGRVDLTGTAGRVVNADLLVPHAERDAVLVRLASAVNDVAPVKVATTAPVAGESLTVTGYGRTTTQLVPDTAHAATYTVGAVGTATFAIQAQGAGATICKGDAGGPALRTTTSGIELVAIHSTAYQGGCLGATTTRQDATETRLDNLGAWIDQQIPPLLTTLAAADWSGDAHADVLGVDVRGDVWYYPHNGNGLTARAKIGSGLATFTHVMAADYSGDGKADVVGVDSAGRLWYYPHNGNSLSAPVQIGSGWATFTHVTAGDWNRDGRADILGVDADGLLWVYTNVGLALPSRVQIGSGWGSFTYVLAADYSGDGHADVVGVDSSGRLWYYPHNGPGLSAPVQIGVGWGTFKEVMAADWSGDGRADIIGVDSAGSTWVYENKGLSLPGRVAIPGAPQMR</sequence>
<dbReference type="InterPro" id="IPR001254">
    <property type="entry name" value="Trypsin_dom"/>
</dbReference>
<evidence type="ECO:0000313" key="4">
    <source>
        <dbReference type="EMBL" id="GCD20319.1"/>
    </source>
</evidence>
<dbReference type="AlphaFoldDB" id="A0A401V053"/>
<comment type="caution">
    <text evidence="4">The sequence shown here is derived from an EMBL/GenBank/DDBJ whole genome shotgun (WGS) entry which is preliminary data.</text>
</comment>
<dbReference type="Pfam" id="PF13517">
    <property type="entry name" value="FG-GAP_3"/>
    <property type="match status" value="2"/>
</dbReference>
<name>A0A401V053_9CELL</name>
<protein>
    <submittedName>
        <fullName evidence="4">Fusidic acid esterase FusH</fullName>
    </submittedName>
</protein>
<proteinExistence type="predicted"/>
<dbReference type="SUPFAM" id="SSF69318">
    <property type="entry name" value="Integrin alpha N-terminal domain"/>
    <property type="match status" value="1"/>
</dbReference>
<dbReference type="PRINTS" id="PR00722">
    <property type="entry name" value="CHYMOTRYPSIN"/>
</dbReference>
<dbReference type="GO" id="GO:0004252">
    <property type="term" value="F:serine-type endopeptidase activity"/>
    <property type="evidence" value="ECO:0007669"/>
    <property type="project" value="InterPro"/>
</dbReference>
<dbReference type="PANTHER" id="PTHR44103:SF1">
    <property type="entry name" value="PROPROTEIN CONVERTASE P"/>
    <property type="match status" value="1"/>
</dbReference>
<evidence type="ECO:0000259" key="3">
    <source>
        <dbReference type="PROSITE" id="PS50240"/>
    </source>
</evidence>
<gene>
    <name evidence="4" type="ORF">CTKZ_18810</name>
</gene>
<dbReference type="RefSeq" id="WP_235843429.1">
    <property type="nucleotide sequence ID" value="NZ_BHYL01000134.1"/>
</dbReference>
<evidence type="ECO:0000256" key="1">
    <source>
        <dbReference type="ARBA" id="ARBA00022729"/>
    </source>
</evidence>
<dbReference type="Pfam" id="PF00089">
    <property type="entry name" value="Trypsin"/>
    <property type="match status" value="1"/>
</dbReference>
<feature type="domain" description="Peptidase S1" evidence="3">
    <location>
        <begin position="35"/>
        <end position="252"/>
    </location>
</feature>
<reference evidence="4 5" key="1">
    <citation type="submission" date="2018-11" db="EMBL/GenBank/DDBJ databases">
        <title>Draft genome sequence of Cellulomonas takizawaensis strain TKZ-21.</title>
        <authorList>
            <person name="Yamamura H."/>
            <person name="Hayashi T."/>
            <person name="Hamada M."/>
            <person name="Serisawa Y."/>
            <person name="Matsuyama K."/>
            <person name="Nakagawa Y."/>
            <person name="Otoguro M."/>
            <person name="Yanagida F."/>
            <person name="Hayakawa M."/>
        </authorList>
    </citation>
    <scope>NUCLEOTIDE SEQUENCE [LARGE SCALE GENOMIC DNA]</scope>
    <source>
        <strain evidence="4 5">TKZ-21</strain>
    </source>
</reference>
<accession>A0A401V053</accession>
<evidence type="ECO:0000313" key="5">
    <source>
        <dbReference type="Proteomes" id="UP000288246"/>
    </source>
</evidence>
<feature type="chain" id="PRO_5019016886" evidence="2">
    <location>
        <begin position="36"/>
        <end position="495"/>
    </location>
</feature>
<keyword evidence="5" id="KW-1185">Reference proteome</keyword>
<dbReference type="InterPro" id="IPR028994">
    <property type="entry name" value="Integrin_alpha_N"/>
</dbReference>
<dbReference type="SUPFAM" id="SSF50494">
    <property type="entry name" value="Trypsin-like serine proteases"/>
    <property type="match status" value="1"/>
</dbReference>
<dbReference type="InterPro" id="IPR001314">
    <property type="entry name" value="Peptidase_S1A"/>
</dbReference>